<dbReference type="PANTHER" id="PTHR43409">
    <property type="entry name" value="ANAEROBIC MAGNESIUM-PROTOPORPHYRIN IX MONOMETHYL ESTER CYCLASE-RELATED"/>
    <property type="match status" value="1"/>
</dbReference>
<keyword evidence="5" id="KW-0411">Iron-sulfur</keyword>
<dbReference type="SFLD" id="SFLDG01123">
    <property type="entry name" value="methyltransferase_(Class_B)"/>
    <property type="match status" value="1"/>
</dbReference>
<dbReference type="SUPFAM" id="SSF52242">
    <property type="entry name" value="Cobalamin (vitamin B12)-binding domain"/>
    <property type="match status" value="1"/>
</dbReference>
<dbReference type="SMART" id="SM00729">
    <property type="entry name" value="Elp3"/>
    <property type="match status" value="1"/>
</dbReference>
<dbReference type="Gene3D" id="3.80.30.20">
    <property type="entry name" value="tm_1862 like domain"/>
    <property type="match status" value="1"/>
</dbReference>
<dbReference type="PANTHER" id="PTHR43409:SF16">
    <property type="entry name" value="SLR0320 PROTEIN"/>
    <property type="match status" value="1"/>
</dbReference>
<organism evidence="8">
    <name type="scientific">hydrothermal vent metagenome</name>
    <dbReference type="NCBI Taxonomy" id="652676"/>
    <lineage>
        <taxon>unclassified sequences</taxon>
        <taxon>metagenomes</taxon>
        <taxon>ecological metagenomes</taxon>
    </lineage>
</organism>
<feature type="domain" description="Radical SAM core" evidence="7">
    <location>
        <begin position="195"/>
        <end position="420"/>
    </location>
</feature>
<dbReference type="InterPro" id="IPR034466">
    <property type="entry name" value="Methyltransferase_Class_B"/>
</dbReference>
<dbReference type="PROSITE" id="PS51918">
    <property type="entry name" value="RADICAL_SAM"/>
    <property type="match status" value="1"/>
</dbReference>
<evidence type="ECO:0000259" key="7">
    <source>
        <dbReference type="PROSITE" id="PS51918"/>
    </source>
</evidence>
<evidence type="ECO:0000313" key="8">
    <source>
        <dbReference type="EMBL" id="VAX15184.1"/>
    </source>
</evidence>
<dbReference type="GO" id="GO:0051539">
    <property type="term" value="F:4 iron, 4 sulfur cluster binding"/>
    <property type="evidence" value="ECO:0007669"/>
    <property type="project" value="UniProtKB-KW"/>
</dbReference>
<dbReference type="Pfam" id="PF02310">
    <property type="entry name" value="B12-binding"/>
    <property type="match status" value="1"/>
</dbReference>
<evidence type="ECO:0000256" key="4">
    <source>
        <dbReference type="ARBA" id="ARBA00023004"/>
    </source>
</evidence>
<name>A0A3B1BTL6_9ZZZZ</name>
<dbReference type="InterPro" id="IPR036724">
    <property type="entry name" value="Cobalamin-bd_sf"/>
</dbReference>
<keyword evidence="4" id="KW-0408">Iron</keyword>
<gene>
    <name evidence="8" type="ORF">MNBD_NITROSPINAE04-286</name>
</gene>
<dbReference type="GO" id="GO:0046872">
    <property type="term" value="F:metal ion binding"/>
    <property type="evidence" value="ECO:0007669"/>
    <property type="project" value="UniProtKB-KW"/>
</dbReference>
<feature type="domain" description="B12-binding" evidence="6">
    <location>
        <begin position="15"/>
        <end position="149"/>
    </location>
</feature>
<evidence type="ECO:0000256" key="3">
    <source>
        <dbReference type="ARBA" id="ARBA00022723"/>
    </source>
</evidence>
<dbReference type="SUPFAM" id="SSF102114">
    <property type="entry name" value="Radical SAM enzymes"/>
    <property type="match status" value="1"/>
</dbReference>
<sequence length="494" mass="55472">MKVALVHPEGSNWIPGQKDVTTALNRMPPIGLLSLAAVAEKGGAEVRMLDLLVTGPDKGLEKLKNIIGWKPDFIGFTTTTSSFLDGYEKACFVKELDPSIKIVFGGVHVSSVVTGALEKFPNIDFAVIGEGEIPFLKLIKGDDPSSVPGVVYRDNGKVKYTGPPKEFMTLDDLPLPAYHLLDGFPDKYALPLLNAPNSHGAPLISSRGCPYTCDFCDRSVFGRSFRYNTADYIIDHMTFLYEKYGIKHFNMYDDLFTLKRKRVEELCGKLAESPYPFSFNCAVRIGHVDRGLLKSLKKGGCFGVSLGIESGDQDLLNKHKMMVDLKAVEETVRLIKKSGIRAKGLFIMGLPGETPETVQNTIKFIARLDLDELNVSKFAPFPGSPAYADLEKHGLFENDWRKMNCLNFVFKPNEFESWEEMDRLYTKLILSFYGSYWWYLRSLIPTLVMHPHNLMMILRHLKQLLKARSQFKAWMGANVAKQKPPKPAAIDNLL</sequence>
<protein>
    <submittedName>
        <fullName evidence="8">Fe-S oxidoreductase</fullName>
    </submittedName>
</protein>
<dbReference type="CDD" id="cd01335">
    <property type="entry name" value="Radical_SAM"/>
    <property type="match status" value="1"/>
</dbReference>
<dbReference type="EMBL" id="UOGA01000034">
    <property type="protein sequence ID" value="VAX15184.1"/>
    <property type="molecule type" value="Genomic_DNA"/>
</dbReference>
<dbReference type="GO" id="GO:0005829">
    <property type="term" value="C:cytosol"/>
    <property type="evidence" value="ECO:0007669"/>
    <property type="project" value="TreeGrafter"/>
</dbReference>
<evidence type="ECO:0000256" key="1">
    <source>
        <dbReference type="ARBA" id="ARBA00001966"/>
    </source>
</evidence>
<dbReference type="SFLD" id="SFLDS00029">
    <property type="entry name" value="Radical_SAM"/>
    <property type="match status" value="1"/>
</dbReference>
<dbReference type="GO" id="GO:0003824">
    <property type="term" value="F:catalytic activity"/>
    <property type="evidence" value="ECO:0007669"/>
    <property type="project" value="InterPro"/>
</dbReference>
<comment type="cofactor">
    <cofactor evidence="1">
        <name>[4Fe-4S] cluster</name>
        <dbReference type="ChEBI" id="CHEBI:49883"/>
    </cofactor>
</comment>
<dbReference type="Gene3D" id="3.40.50.280">
    <property type="entry name" value="Cobalamin-binding domain"/>
    <property type="match status" value="1"/>
</dbReference>
<accession>A0A3B1BTL6</accession>
<evidence type="ECO:0000256" key="2">
    <source>
        <dbReference type="ARBA" id="ARBA00022691"/>
    </source>
</evidence>
<dbReference type="CDD" id="cd02068">
    <property type="entry name" value="radical_SAM_B12_BD"/>
    <property type="match status" value="1"/>
</dbReference>
<proteinExistence type="predicted"/>
<dbReference type="InterPro" id="IPR006638">
    <property type="entry name" value="Elp3/MiaA/NifB-like_rSAM"/>
</dbReference>
<dbReference type="InterPro" id="IPR051198">
    <property type="entry name" value="BchE-like"/>
</dbReference>
<dbReference type="InterPro" id="IPR023404">
    <property type="entry name" value="rSAM_horseshoe"/>
</dbReference>
<dbReference type="InterPro" id="IPR006158">
    <property type="entry name" value="Cobalamin-bd"/>
</dbReference>
<dbReference type="Pfam" id="PF04055">
    <property type="entry name" value="Radical_SAM"/>
    <property type="match status" value="1"/>
</dbReference>
<dbReference type="PROSITE" id="PS51332">
    <property type="entry name" value="B12_BINDING"/>
    <property type="match status" value="1"/>
</dbReference>
<dbReference type="AlphaFoldDB" id="A0A3B1BTL6"/>
<keyword evidence="2" id="KW-0949">S-adenosyl-L-methionine</keyword>
<reference evidence="8" key="1">
    <citation type="submission" date="2018-06" db="EMBL/GenBank/DDBJ databases">
        <authorList>
            <person name="Zhirakovskaya E."/>
        </authorList>
    </citation>
    <scope>NUCLEOTIDE SEQUENCE</scope>
</reference>
<evidence type="ECO:0000259" key="6">
    <source>
        <dbReference type="PROSITE" id="PS51332"/>
    </source>
</evidence>
<dbReference type="SFLD" id="SFLDG01082">
    <property type="entry name" value="B12-binding_domain_containing"/>
    <property type="match status" value="1"/>
</dbReference>
<dbReference type="InterPro" id="IPR007197">
    <property type="entry name" value="rSAM"/>
</dbReference>
<keyword evidence="3" id="KW-0479">Metal-binding</keyword>
<dbReference type="InterPro" id="IPR058240">
    <property type="entry name" value="rSAM_sf"/>
</dbReference>
<evidence type="ECO:0000256" key="5">
    <source>
        <dbReference type="ARBA" id="ARBA00023014"/>
    </source>
</evidence>
<dbReference type="GO" id="GO:0031419">
    <property type="term" value="F:cobalamin binding"/>
    <property type="evidence" value="ECO:0007669"/>
    <property type="project" value="InterPro"/>
</dbReference>